<dbReference type="RefSeq" id="WP_057776835.1">
    <property type="nucleotide sequence ID" value="NZ_CP042593.1"/>
</dbReference>
<feature type="transmembrane region" description="Helical" evidence="8">
    <location>
        <begin position="140"/>
        <end position="160"/>
    </location>
</feature>
<feature type="transmembrane region" description="Helical" evidence="8">
    <location>
        <begin position="228"/>
        <end position="250"/>
    </location>
</feature>
<feature type="transmembrane region" description="Helical" evidence="8">
    <location>
        <begin position="407"/>
        <end position="424"/>
    </location>
</feature>
<evidence type="ECO:0000256" key="6">
    <source>
        <dbReference type="ARBA" id="ARBA00022989"/>
    </source>
</evidence>
<evidence type="ECO:0000256" key="3">
    <source>
        <dbReference type="ARBA" id="ARBA00022448"/>
    </source>
</evidence>
<feature type="transmembrane region" description="Helical" evidence="8">
    <location>
        <begin position="53"/>
        <end position="70"/>
    </location>
</feature>
<evidence type="ECO:0000256" key="8">
    <source>
        <dbReference type="SAM" id="Phobius"/>
    </source>
</evidence>
<proteinExistence type="inferred from homology"/>
<dbReference type="Proteomes" id="UP000321555">
    <property type="component" value="Chromosome"/>
</dbReference>
<dbReference type="PANTHER" id="PTHR42718">
    <property type="entry name" value="MAJOR FACILITATOR SUPERFAMILY MULTIDRUG TRANSPORTER MFSC"/>
    <property type="match status" value="1"/>
</dbReference>
<evidence type="ECO:0000313" key="11">
    <source>
        <dbReference type="Proteomes" id="UP000321555"/>
    </source>
</evidence>
<feature type="domain" description="Major facilitator superfamily (MFS) profile" evidence="9">
    <location>
        <begin position="16"/>
        <end position="508"/>
    </location>
</feature>
<reference evidence="11" key="1">
    <citation type="submission" date="2019-08" db="EMBL/GenBank/DDBJ databases">
        <authorList>
            <person name="Zheng X."/>
        </authorList>
    </citation>
    <scope>NUCLEOTIDE SEQUENCE [LARGE SCALE GENOMIC DNA]</scope>
    <source>
        <strain evidence="11">FJAT-25496</strain>
    </source>
</reference>
<dbReference type="PANTHER" id="PTHR42718:SF9">
    <property type="entry name" value="MAJOR FACILITATOR SUPERFAMILY MULTIDRUG TRANSPORTER MFSC"/>
    <property type="match status" value="1"/>
</dbReference>
<dbReference type="EMBL" id="CP042593">
    <property type="protein sequence ID" value="QED47920.1"/>
    <property type="molecule type" value="Genomic_DNA"/>
</dbReference>
<name>A0A5B8Z490_CYTDA</name>
<dbReference type="KEGG" id="bda:FSZ17_12065"/>
<evidence type="ECO:0000256" key="1">
    <source>
        <dbReference type="ARBA" id="ARBA00004651"/>
    </source>
</evidence>
<feature type="transmembrane region" description="Helical" evidence="8">
    <location>
        <begin position="82"/>
        <end position="101"/>
    </location>
</feature>
<organism evidence="10 11">
    <name type="scientific">Cytobacillus dafuensis</name>
    <name type="common">Bacillus dafuensis</name>
    <dbReference type="NCBI Taxonomy" id="1742359"/>
    <lineage>
        <taxon>Bacteria</taxon>
        <taxon>Bacillati</taxon>
        <taxon>Bacillota</taxon>
        <taxon>Bacilli</taxon>
        <taxon>Bacillales</taxon>
        <taxon>Bacillaceae</taxon>
        <taxon>Cytobacillus</taxon>
    </lineage>
</organism>
<accession>A0A5B8Z490</accession>
<dbReference type="Pfam" id="PF07690">
    <property type="entry name" value="MFS_1"/>
    <property type="match status" value="1"/>
</dbReference>
<keyword evidence="3" id="KW-0813">Transport</keyword>
<comment type="similarity">
    <text evidence="2">Belongs to the major facilitator superfamily. EmrB family.</text>
</comment>
<dbReference type="AlphaFoldDB" id="A0A5B8Z490"/>
<dbReference type="Gene3D" id="1.20.1250.20">
    <property type="entry name" value="MFS general substrate transporter like domains"/>
    <property type="match status" value="1"/>
</dbReference>
<keyword evidence="6 8" id="KW-1133">Transmembrane helix</keyword>
<dbReference type="OrthoDB" id="2321349at2"/>
<keyword evidence="11" id="KW-1185">Reference proteome</keyword>
<dbReference type="InterPro" id="IPR020846">
    <property type="entry name" value="MFS_dom"/>
</dbReference>
<dbReference type="InterPro" id="IPR004638">
    <property type="entry name" value="EmrB-like"/>
</dbReference>
<dbReference type="GO" id="GO:0022857">
    <property type="term" value="F:transmembrane transporter activity"/>
    <property type="evidence" value="ECO:0007669"/>
    <property type="project" value="InterPro"/>
</dbReference>
<dbReference type="InterPro" id="IPR011701">
    <property type="entry name" value="MFS"/>
</dbReference>
<keyword evidence="4" id="KW-1003">Cell membrane</keyword>
<dbReference type="STRING" id="1742359.GCA_001439625_00114"/>
<sequence length="521" mass="55972">MSMKEPIDTKQRRSLLLTTLCFGLFMVYLDTTIVNVALPDIQIKLNADISRLQWIIDAYALTFSCLLLSAGTIGDAIGRKKVFITGLLGFSLTSIVCAVSLSIEMLLVGRILQGVFGSFMIPVSLAIIREIYEEPVSRAKAIGIWAGVGGIAFAAGPVVGGWLVEYYGWQSIFWINVPIGIVIALVLFRILHENRNITSRKFDFIGQTFFILGIGALSYALIEGNSLGWDSGAIITTFIVAAIALLLFVFQEYRYEKPLLPLGLFRNRIFTIACSVNFLGLFGLYGAIFLLTLLLQNINNFSPIETGIRFLALTAAVMVASFFGSVLAAKVGPRPLIVIGSVMAGGGLLALTMVDVGSGNDTYWWALVLLGIGVSLVGSSATVALMTAFPPEIAGTVSGVSNTFRQVGAVFGVALSGALVSQYIHTNLPSKLTAIQLPHEIKERISIAFSRGDMSLSQVGPLPEDVRQLILSEGAQVFVEGMHVAFLVSGIGTLFAGICALLFMGRVYQKSNNKASTGSIR</sequence>
<dbReference type="GO" id="GO:0005886">
    <property type="term" value="C:plasma membrane"/>
    <property type="evidence" value="ECO:0007669"/>
    <property type="project" value="UniProtKB-SubCell"/>
</dbReference>
<feature type="transmembrane region" description="Helical" evidence="8">
    <location>
        <begin position="107"/>
        <end position="128"/>
    </location>
</feature>
<evidence type="ECO:0000256" key="7">
    <source>
        <dbReference type="ARBA" id="ARBA00023136"/>
    </source>
</evidence>
<evidence type="ECO:0000256" key="2">
    <source>
        <dbReference type="ARBA" id="ARBA00008537"/>
    </source>
</evidence>
<feature type="transmembrane region" description="Helical" evidence="8">
    <location>
        <begin position="307"/>
        <end position="329"/>
    </location>
</feature>
<dbReference type="Gene3D" id="1.20.1720.10">
    <property type="entry name" value="Multidrug resistance protein D"/>
    <property type="match status" value="1"/>
</dbReference>
<keyword evidence="7 8" id="KW-0472">Membrane</keyword>
<keyword evidence="5 8" id="KW-0812">Transmembrane</keyword>
<dbReference type="PROSITE" id="PS50850">
    <property type="entry name" value="MFS"/>
    <property type="match status" value="1"/>
</dbReference>
<evidence type="ECO:0000313" key="10">
    <source>
        <dbReference type="EMBL" id="QED47920.1"/>
    </source>
</evidence>
<dbReference type="NCBIfam" id="TIGR00711">
    <property type="entry name" value="efflux_EmrB"/>
    <property type="match status" value="1"/>
</dbReference>
<dbReference type="SUPFAM" id="SSF103473">
    <property type="entry name" value="MFS general substrate transporter"/>
    <property type="match status" value="1"/>
</dbReference>
<feature type="transmembrane region" description="Helical" evidence="8">
    <location>
        <begin position="204"/>
        <end position="222"/>
    </location>
</feature>
<feature type="transmembrane region" description="Helical" evidence="8">
    <location>
        <begin position="270"/>
        <end position="295"/>
    </location>
</feature>
<gene>
    <name evidence="10" type="ORF">FSZ17_12065</name>
</gene>
<evidence type="ECO:0000256" key="5">
    <source>
        <dbReference type="ARBA" id="ARBA00022692"/>
    </source>
</evidence>
<evidence type="ECO:0000256" key="4">
    <source>
        <dbReference type="ARBA" id="ARBA00022475"/>
    </source>
</evidence>
<comment type="subcellular location">
    <subcellularLocation>
        <location evidence="1">Cell membrane</location>
        <topology evidence="1">Multi-pass membrane protein</topology>
    </subcellularLocation>
</comment>
<feature type="transmembrane region" description="Helical" evidence="8">
    <location>
        <begin position="336"/>
        <end position="357"/>
    </location>
</feature>
<evidence type="ECO:0000259" key="9">
    <source>
        <dbReference type="PROSITE" id="PS50850"/>
    </source>
</evidence>
<protein>
    <submittedName>
        <fullName evidence="10">MFS transporter</fullName>
    </submittedName>
</protein>
<dbReference type="InterPro" id="IPR036259">
    <property type="entry name" value="MFS_trans_sf"/>
</dbReference>
<feature type="transmembrane region" description="Helical" evidence="8">
    <location>
        <begin position="363"/>
        <end position="386"/>
    </location>
</feature>
<dbReference type="CDD" id="cd17321">
    <property type="entry name" value="MFS_MMR_MDR_like"/>
    <property type="match status" value="1"/>
</dbReference>
<feature type="transmembrane region" description="Helical" evidence="8">
    <location>
        <begin position="484"/>
        <end position="504"/>
    </location>
</feature>
<feature type="transmembrane region" description="Helical" evidence="8">
    <location>
        <begin position="172"/>
        <end position="192"/>
    </location>
</feature>